<name>A0ABR2DDQ1_9ROSI</name>
<dbReference type="InterPro" id="IPR046831">
    <property type="entry name" value="Calmodulin_bind_N"/>
</dbReference>
<reference evidence="2 3" key="1">
    <citation type="journal article" date="2024" name="G3 (Bethesda)">
        <title>Genome assembly of Hibiscus sabdariffa L. provides insights into metabolisms of medicinal natural products.</title>
        <authorList>
            <person name="Kim T."/>
        </authorList>
    </citation>
    <scope>NUCLEOTIDE SEQUENCE [LARGE SCALE GENOMIC DNA]</scope>
    <source>
        <strain evidence="2">TK-2024</strain>
        <tissue evidence="2">Old leaves</tissue>
    </source>
</reference>
<dbReference type="EMBL" id="JBBPBM010000028">
    <property type="protein sequence ID" value="KAK8537040.1"/>
    <property type="molecule type" value="Genomic_DNA"/>
</dbReference>
<evidence type="ECO:0000313" key="2">
    <source>
        <dbReference type="EMBL" id="KAK8537040.1"/>
    </source>
</evidence>
<dbReference type="PANTHER" id="PTHR31713:SF42">
    <property type="entry name" value="PROTEIN SAR DEFICIENT 1"/>
    <property type="match status" value="1"/>
</dbReference>
<comment type="caution">
    <text evidence="2">The sequence shown here is derived from an EMBL/GenBank/DDBJ whole genome shotgun (WGS) entry which is preliminary data.</text>
</comment>
<evidence type="ECO:0000259" key="1">
    <source>
        <dbReference type="Pfam" id="PF07887"/>
    </source>
</evidence>
<dbReference type="InterPro" id="IPR012416">
    <property type="entry name" value="CBP60"/>
</dbReference>
<dbReference type="Pfam" id="PF07887">
    <property type="entry name" value="Calmodulin_bind"/>
    <property type="match status" value="1"/>
</dbReference>
<gene>
    <name evidence="2" type="ORF">V6N12_043221</name>
</gene>
<organism evidence="2 3">
    <name type="scientific">Hibiscus sabdariffa</name>
    <name type="common">roselle</name>
    <dbReference type="NCBI Taxonomy" id="183260"/>
    <lineage>
        <taxon>Eukaryota</taxon>
        <taxon>Viridiplantae</taxon>
        <taxon>Streptophyta</taxon>
        <taxon>Embryophyta</taxon>
        <taxon>Tracheophyta</taxon>
        <taxon>Spermatophyta</taxon>
        <taxon>Magnoliopsida</taxon>
        <taxon>eudicotyledons</taxon>
        <taxon>Gunneridae</taxon>
        <taxon>Pentapetalae</taxon>
        <taxon>rosids</taxon>
        <taxon>malvids</taxon>
        <taxon>Malvales</taxon>
        <taxon>Malvaceae</taxon>
        <taxon>Malvoideae</taxon>
        <taxon>Hibiscus</taxon>
    </lineage>
</organism>
<feature type="domain" description="Calmodulin binding protein-like N-terminal" evidence="1">
    <location>
        <begin position="86"/>
        <end position="120"/>
    </location>
</feature>
<protein>
    <recommendedName>
        <fullName evidence="1">Calmodulin binding protein-like N-terminal domain-containing protein</fullName>
    </recommendedName>
</protein>
<dbReference type="PANTHER" id="PTHR31713">
    <property type="entry name" value="OS02G0177800 PROTEIN"/>
    <property type="match status" value="1"/>
</dbReference>
<keyword evidence="3" id="KW-1185">Reference proteome</keyword>
<proteinExistence type="predicted"/>
<dbReference type="Proteomes" id="UP001472677">
    <property type="component" value="Unassembled WGS sequence"/>
</dbReference>
<evidence type="ECO:0000313" key="3">
    <source>
        <dbReference type="Proteomes" id="UP001472677"/>
    </source>
</evidence>
<sequence length="128" mass="14344">MAMKRLLTESCSDPADAPAMEKRLKPLPSFASVIGDAVMVNWLSTALEPVLRRVVNEEVERGLRNRIRFFSRSPSFRIQAPEPSTLQLIFPKALTVPIFTGSKIVDEESNQLRVVLVDIRPVSEILVV</sequence>
<accession>A0ABR2DDQ1</accession>